<dbReference type="EMBL" id="JBHSDL010000006">
    <property type="protein sequence ID" value="MFC4373757.1"/>
    <property type="molecule type" value="Genomic_DNA"/>
</dbReference>
<reference evidence="3" key="1">
    <citation type="journal article" date="2019" name="Int. J. Syst. Evol. Microbiol.">
        <title>The Global Catalogue of Microorganisms (GCM) 10K type strain sequencing project: providing services to taxonomists for standard genome sequencing and annotation.</title>
        <authorList>
            <consortium name="The Broad Institute Genomics Platform"/>
            <consortium name="The Broad Institute Genome Sequencing Center for Infectious Disease"/>
            <person name="Wu L."/>
            <person name="Ma J."/>
        </authorList>
    </citation>
    <scope>NUCLEOTIDE SEQUENCE [LARGE SCALE GENOMIC DNA]</scope>
    <source>
        <strain evidence="3">IBRC-M 10490</strain>
    </source>
</reference>
<dbReference type="SUPFAM" id="SSF47413">
    <property type="entry name" value="lambda repressor-like DNA-binding domains"/>
    <property type="match status" value="1"/>
</dbReference>
<keyword evidence="3" id="KW-1185">Reference proteome</keyword>
<dbReference type="SMART" id="SM00530">
    <property type="entry name" value="HTH_XRE"/>
    <property type="match status" value="1"/>
</dbReference>
<feature type="domain" description="HTH cro/C1-type" evidence="1">
    <location>
        <begin position="9"/>
        <end position="64"/>
    </location>
</feature>
<sequence length="71" mass="7465">MSTTIGKAIRAARMASGFTQAELADWIGITDGNQISRWERGVVTPSADNVGELSRVLGVRLDSSARGAVSC</sequence>
<gene>
    <name evidence="2" type="ORF">ACFO5K_06545</name>
</gene>
<protein>
    <submittedName>
        <fullName evidence="2">Helix-turn-helix transcriptional regulator</fullName>
    </submittedName>
</protein>
<organism evidence="2 3">
    <name type="scientific">Nocardia halotolerans</name>
    <dbReference type="NCBI Taxonomy" id="1755878"/>
    <lineage>
        <taxon>Bacteria</taxon>
        <taxon>Bacillati</taxon>
        <taxon>Actinomycetota</taxon>
        <taxon>Actinomycetes</taxon>
        <taxon>Mycobacteriales</taxon>
        <taxon>Nocardiaceae</taxon>
        <taxon>Nocardia</taxon>
    </lineage>
</organism>
<dbReference type="PROSITE" id="PS50943">
    <property type="entry name" value="HTH_CROC1"/>
    <property type="match status" value="1"/>
</dbReference>
<dbReference type="RefSeq" id="WP_378557287.1">
    <property type="nucleotide sequence ID" value="NZ_JBHSDL010000006.1"/>
</dbReference>
<comment type="caution">
    <text evidence="2">The sequence shown here is derived from an EMBL/GenBank/DDBJ whole genome shotgun (WGS) entry which is preliminary data.</text>
</comment>
<dbReference type="Pfam" id="PF01381">
    <property type="entry name" value="HTH_3"/>
    <property type="match status" value="1"/>
</dbReference>
<dbReference type="InterPro" id="IPR001387">
    <property type="entry name" value="Cro/C1-type_HTH"/>
</dbReference>
<evidence type="ECO:0000259" key="1">
    <source>
        <dbReference type="PROSITE" id="PS50943"/>
    </source>
</evidence>
<dbReference type="Gene3D" id="1.10.260.40">
    <property type="entry name" value="lambda repressor-like DNA-binding domains"/>
    <property type="match status" value="1"/>
</dbReference>
<proteinExistence type="predicted"/>
<evidence type="ECO:0000313" key="3">
    <source>
        <dbReference type="Proteomes" id="UP001595844"/>
    </source>
</evidence>
<dbReference type="InterPro" id="IPR010982">
    <property type="entry name" value="Lambda_DNA-bd_dom_sf"/>
</dbReference>
<name>A0ABV8VG46_9NOCA</name>
<dbReference type="CDD" id="cd00093">
    <property type="entry name" value="HTH_XRE"/>
    <property type="match status" value="1"/>
</dbReference>
<evidence type="ECO:0000313" key="2">
    <source>
        <dbReference type="EMBL" id="MFC4373757.1"/>
    </source>
</evidence>
<dbReference type="Proteomes" id="UP001595844">
    <property type="component" value="Unassembled WGS sequence"/>
</dbReference>
<accession>A0ABV8VG46</accession>